<proteinExistence type="predicted"/>
<dbReference type="OrthoDB" id="4778457at2759"/>
<evidence type="ECO:0000313" key="2">
    <source>
        <dbReference type="EMBL" id="GAW25504.1"/>
    </source>
</evidence>
<sequence length="400" mass="44602">MSYPILNQWISCLRTFDDLSPSCHELIFQEVGSKHFREEFLIWGTQEVLPDLFAGKFSSDCIVLREAIMENSLSAILHAFRKLNTSDQEDGLTNRATEQKPPQQPTQQTTEIVNLRNWKSISPVKNLSKGLQSHAAFGPPPNATTPEGIKQALGRLSKLAAFGTNYILPNEAECPGLSQEPGAKSGFPRAWKLISEKFPNIDDSVRMSLGVLLSVSISTSVRNEKGFPFEPEATSRRDSEEVTRLATDNTKPNMQYICVFPGCPRQYQLFQDEKSFLAHLNDMHCHDMIKVQPLSRSAAWCTICDAPIRSDPNTLLQVDGDLAKEFSTHLHDHVTQILQEATEGVRSLQKSGVPSRQSLEGEKGDSQANKEKGDGSPASGRKHPRINQPQNRWFGTVFQG</sequence>
<protein>
    <recommendedName>
        <fullName evidence="4">C2H2-type domain-containing protein</fullName>
    </recommendedName>
</protein>
<organism evidence="2">
    <name type="scientific">Rosellinia necatrix</name>
    <name type="common">White root-rot fungus</name>
    <dbReference type="NCBI Taxonomy" id="77044"/>
    <lineage>
        <taxon>Eukaryota</taxon>
        <taxon>Fungi</taxon>
        <taxon>Dikarya</taxon>
        <taxon>Ascomycota</taxon>
        <taxon>Pezizomycotina</taxon>
        <taxon>Sordariomycetes</taxon>
        <taxon>Xylariomycetidae</taxon>
        <taxon>Xylariales</taxon>
        <taxon>Xylariaceae</taxon>
        <taxon>Rosellinia</taxon>
    </lineage>
</organism>
<name>A0A1S8A5Y1_ROSNE</name>
<accession>A0A1S8A5Y1</accession>
<feature type="compositionally biased region" description="Polar residues" evidence="1">
    <location>
        <begin position="348"/>
        <end position="358"/>
    </location>
</feature>
<evidence type="ECO:0000313" key="3">
    <source>
        <dbReference type="Proteomes" id="UP000054516"/>
    </source>
</evidence>
<gene>
    <name evidence="2" type="ORF">SAMD00023353_0800200</name>
</gene>
<feature type="region of interest" description="Disordered" evidence="1">
    <location>
        <begin position="342"/>
        <end position="400"/>
    </location>
</feature>
<feature type="compositionally biased region" description="Polar residues" evidence="1">
    <location>
        <begin position="387"/>
        <end position="400"/>
    </location>
</feature>
<dbReference type="Proteomes" id="UP000054516">
    <property type="component" value="Unassembled WGS sequence"/>
</dbReference>
<dbReference type="AlphaFoldDB" id="A0A1S8A5Y1"/>
<dbReference type="EMBL" id="DF977453">
    <property type="protein sequence ID" value="GAW25504.1"/>
    <property type="molecule type" value="Genomic_DNA"/>
</dbReference>
<evidence type="ECO:0008006" key="4">
    <source>
        <dbReference type="Google" id="ProtNLM"/>
    </source>
</evidence>
<reference evidence="2" key="1">
    <citation type="submission" date="2016-03" db="EMBL/GenBank/DDBJ databases">
        <title>Draft genome sequence of Rosellinia necatrix.</title>
        <authorList>
            <person name="Kanematsu S."/>
        </authorList>
    </citation>
    <scope>NUCLEOTIDE SEQUENCE [LARGE SCALE GENOMIC DNA]</scope>
    <source>
        <strain evidence="2">W97</strain>
    </source>
</reference>
<feature type="compositionally biased region" description="Basic and acidic residues" evidence="1">
    <location>
        <begin position="359"/>
        <end position="374"/>
    </location>
</feature>
<keyword evidence="3" id="KW-1185">Reference proteome</keyword>
<evidence type="ECO:0000256" key="1">
    <source>
        <dbReference type="SAM" id="MobiDB-lite"/>
    </source>
</evidence>